<keyword evidence="2 10" id="KW-0813">Transport</keyword>
<sequence length="700" mass="76129">MQSHCLSGADKGVLTRASRCAPLIPWLLPLTFSSAVAQQSLPPIEVGQNEASLTHGDGATGDTQESPEEEVVVTPDRVKESVWRTASSISVVTSAQINKWASLGLANALRGVPSLDLYESGGPGTQTSVFLRGATPGQTLVLIDGIRVGDASSTDGSMDLGMLAATDIDRIEVLRGPQSALYGSDAMGGVINIITRKGEGKPRGSVLLEGGAYGTGHTRATVSGSEDRFSYAFSADALHTEAFPRYGYRINRPLTIGDGLTPLPPLPPNDPTNRIGATARLAYQLTDALSIEGGFTGYGNAIRFDNPYAFVAADVFNIANHSHATFAQGYARADADLFDRILHNRLTIYGNETNRDVWQTESCFDASLNALTCRNGFLGKRRGVEYQGDFKLGALGLATFGASNWTESAHASQDPIPLDPTTPVDFVQTTRSGFAQHQVTLFDRLDLSYGGRIDSVQNGPTFDTWRTTAALRLDEIGAKFRGSAGTGAKVASLYQRFSQYGDPNLKPERSTGYDIGFDQKLFADRGLASVSFFDNRFQNLIDFASVPSCTITQIFGCYYNIGRAETKGVEFAGEAEVIPQQVRVRVSYTHLVAVNRVTERTLYRRPPDKGMASLIYTGIPGLELETRLLAANKTPDYDFINGKRVALPAYARVDLYANYSFDERFSIFGRVENVTNTHYQEVYNYGTPGRSFYGGMKFNW</sequence>
<evidence type="ECO:0000259" key="13">
    <source>
        <dbReference type="Pfam" id="PF00593"/>
    </source>
</evidence>
<keyword evidence="5" id="KW-0732">Signal</keyword>
<dbReference type="GO" id="GO:0015344">
    <property type="term" value="F:siderophore uptake transmembrane transporter activity"/>
    <property type="evidence" value="ECO:0007669"/>
    <property type="project" value="TreeGrafter"/>
</dbReference>
<keyword evidence="4 10" id="KW-0812">Transmembrane</keyword>
<dbReference type="SUPFAM" id="SSF56935">
    <property type="entry name" value="Porins"/>
    <property type="match status" value="1"/>
</dbReference>
<dbReference type="CDD" id="cd01347">
    <property type="entry name" value="ligand_gated_channel"/>
    <property type="match status" value="1"/>
</dbReference>
<evidence type="ECO:0000256" key="4">
    <source>
        <dbReference type="ARBA" id="ARBA00022692"/>
    </source>
</evidence>
<dbReference type="GO" id="GO:0009279">
    <property type="term" value="C:cell outer membrane"/>
    <property type="evidence" value="ECO:0007669"/>
    <property type="project" value="UniProtKB-SubCell"/>
</dbReference>
<evidence type="ECO:0000256" key="10">
    <source>
        <dbReference type="PROSITE-ProRule" id="PRU01360"/>
    </source>
</evidence>
<organism evidence="15 16">
    <name type="scientific">Methylocystis echinoides</name>
    <dbReference type="NCBI Taxonomy" id="29468"/>
    <lineage>
        <taxon>Bacteria</taxon>
        <taxon>Pseudomonadati</taxon>
        <taxon>Pseudomonadota</taxon>
        <taxon>Alphaproteobacteria</taxon>
        <taxon>Hyphomicrobiales</taxon>
        <taxon>Methylocystaceae</taxon>
        <taxon>Methylocystis</taxon>
    </lineage>
</organism>
<dbReference type="EMBL" id="BSEC01000002">
    <property type="protein sequence ID" value="GLI95100.1"/>
    <property type="molecule type" value="Genomic_DNA"/>
</dbReference>
<gene>
    <name evidence="15" type="ORF">LMG27198_40920</name>
</gene>
<dbReference type="PANTHER" id="PTHR30069">
    <property type="entry name" value="TONB-DEPENDENT OUTER MEMBRANE RECEPTOR"/>
    <property type="match status" value="1"/>
</dbReference>
<evidence type="ECO:0000313" key="15">
    <source>
        <dbReference type="EMBL" id="GLI95100.1"/>
    </source>
</evidence>
<keyword evidence="3 10" id="KW-1134">Transmembrane beta strand</keyword>
<evidence type="ECO:0000313" key="16">
    <source>
        <dbReference type="Proteomes" id="UP001144323"/>
    </source>
</evidence>
<comment type="similarity">
    <text evidence="10 11">Belongs to the TonB-dependent receptor family.</text>
</comment>
<evidence type="ECO:0000256" key="7">
    <source>
        <dbReference type="ARBA" id="ARBA00023136"/>
    </source>
</evidence>
<keyword evidence="8 15" id="KW-0675">Receptor</keyword>
<keyword evidence="16" id="KW-1185">Reference proteome</keyword>
<evidence type="ECO:0000256" key="12">
    <source>
        <dbReference type="SAM" id="MobiDB-lite"/>
    </source>
</evidence>
<evidence type="ECO:0000256" key="3">
    <source>
        <dbReference type="ARBA" id="ARBA00022452"/>
    </source>
</evidence>
<evidence type="ECO:0000256" key="1">
    <source>
        <dbReference type="ARBA" id="ARBA00004571"/>
    </source>
</evidence>
<reference evidence="15" key="1">
    <citation type="journal article" date="2023" name="Int. J. Syst. Evol. Microbiol.">
        <title>Methylocystis iwaonis sp. nov., a type II methane-oxidizing bacterium from surface soil of a rice paddy field in Japan, and emended description of the genus Methylocystis (ex Whittenbury et al. 1970) Bowman et al. 1993.</title>
        <authorList>
            <person name="Kaise H."/>
            <person name="Sawadogo J.B."/>
            <person name="Alam M.S."/>
            <person name="Ueno C."/>
            <person name="Dianou D."/>
            <person name="Shinjo R."/>
            <person name="Asakawa S."/>
        </authorList>
    </citation>
    <scope>NUCLEOTIDE SEQUENCE</scope>
    <source>
        <strain evidence="15">LMG27198</strain>
    </source>
</reference>
<accession>A0A9W6GYD4</accession>
<evidence type="ECO:0000256" key="2">
    <source>
        <dbReference type="ARBA" id="ARBA00022448"/>
    </source>
</evidence>
<evidence type="ECO:0000256" key="5">
    <source>
        <dbReference type="ARBA" id="ARBA00022729"/>
    </source>
</evidence>
<name>A0A9W6GYD4_9HYPH</name>
<evidence type="ECO:0000256" key="11">
    <source>
        <dbReference type="RuleBase" id="RU003357"/>
    </source>
</evidence>
<dbReference type="InterPro" id="IPR037066">
    <property type="entry name" value="Plug_dom_sf"/>
</dbReference>
<dbReference type="InterPro" id="IPR000531">
    <property type="entry name" value="Beta-barrel_TonB"/>
</dbReference>
<evidence type="ECO:0000256" key="9">
    <source>
        <dbReference type="ARBA" id="ARBA00023237"/>
    </source>
</evidence>
<dbReference type="Pfam" id="PF07715">
    <property type="entry name" value="Plug"/>
    <property type="match status" value="1"/>
</dbReference>
<feature type="region of interest" description="Disordered" evidence="12">
    <location>
        <begin position="49"/>
        <end position="69"/>
    </location>
</feature>
<dbReference type="InterPro" id="IPR039426">
    <property type="entry name" value="TonB-dep_rcpt-like"/>
</dbReference>
<dbReference type="AlphaFoldDB" id="A0A9W6GYD4"/>
<keyword evidence="7 10" id="KW-0472">Membrane</keyword>
<dbReference type="Pfam" id="PF00593">
    <property type="entry name" value="TonB_dep_Rec_b-barrel"/>
    <property type="match status" value="1"/>
</dbReference>
<comment type="caution">
    <text evidence="15">The sequence shown here is derived from an EMBL/GenBank/DDBJ whole genome shotgun (WGS) entry which is preliminary data.</text>
</comment>
<feature type="domain" description="TonB-dependent receptor-like beta-barrel" evidence="13">
    <location>
        <begin position="294"/>
        <end position="674"/>
    </location>
</feature>
<dbReference type="RefSeq" id="WP_281805755.1">
    <property type="nucleotide sequence ID" value="NZ_BSEC01000002.1"/>
</dbReference>
<keyword evidence="6 11" id="KW-0798">TonB box</keyword>
<evidence type="ECO:0000256" key="6">
    <source>
        <dbReference type="ARBA" id="ARBA00023077"/>
    </source>
</evidence>
<dbReference type="InterPro" id="IPR012910">
    <property type="entry name" value="Plug_dom"/>
</dbReference>
<feature type="domain" description="TonB-dependent receptor plug" evidence="14">
    <location>
        <begin position="84"/>
        <end position="190"/>
    </location>
</feature>
<protein>
    <submittedName>
        <fullName evidence="15">TonB-dependent receptor</fullName>
    </submittedName>
</protein>
<dbReference type="GO" id="GO:0044718">
    <property type="term" value="P:siderophore transmembrane transport"/>
    <property type="evidence" value="ECO:0007669"/>
    <property type="project" value="TreeGrafter"/>
</dbReference>
<evidence type="ECO:0000256" key="8">
    <source>
        <dbReference type="ARBA" id="ARBA00023170"/>
    </source>
</evidence>
<keyword evidence="9 10" id="KW-0998">Cell outer membrane</keyword>
<dbReference type="Gene3D" id="2.40.170.20">
    <property type="entry name" value="TonB-dependent receptor, beta-barrel domain"/>
    <property type="match status" value="1"/>
</dbReference>
<dbReference type="Proteomes" id="UP001144323">
    <property type="component" value="Unassembled WGS sequence"/>
</dbReference>
<dbReference type="Gene3D" id="2.170.130.10">
    <property type="entry name" value="TonB-dependent receptor, plug domain"/>
    <property type="match status" value="1"/>
</dbReference>
<proteinExistence type="inferred from homology"/>
<dbReference type="PROSITE" id="PS52016">
    <property type="entry name" value="TONB_DEPENDENT_REC_3"/>
    <property type="match status" value="1"/>
</dbReference>
<comment type="subcellular location">
    <subcellularLocation>
        <location evidence="1 10">Cell outer membrane</location>
        <topology evidence="1 10">Multi-pass membrane protein</topology>
    </subcellularLocation>
</comment>
<dbReference type="InterPro" id="IPR036942">
    <property type="entry name" value="Beta-barrel_TonB_sf"/>
</dbReference>
<evidence type="ECO:0000259" key="14">
    <source>
        <dbReference type="Pfam" id="PF07715"/>
    </source>
</evidence>
<dbReference type="PANTHER" id="PTHR30069:SF29">
    <property type="entry name" value="HEMOGLOBIN AND HEMOGLOBIN-HAPTOGLOBIN-BINDING PROTEIN 1-RELATED"/>
    <property type="match status" value="1"/>
</dbReference>